<proteinExistence type="predicted"/>
<reference evidence="3" key="1">
    <citation type="submission" date="2021-04" db="EMBL/GenBank/DDBJ databases">
        <authorList>
            <consortium name="Molecular Ecology Group"/>
        </authorList>
    </citation>
    <scope>NUCLEOTIDE SEQUENCE</scope>
</reference>
<dbReference type="InterPro" id="IPR043151">
    <property type="entry name" value="BAH_sf"/>
</dbReference>
<feature type="region of interest" description="Disordered" evidence="1">
    <location>
        <begin position="27"/>
        <end position="86"/>
    </location>
</feature>
<dbReference type="PROSITE" id="PS51038">
    <property type="entry name" value="BAH"/>
    <property type="match status" value="1"/>
</dbReference>
<dbReference type="EMBL" id="CAJHNH020002779">
    <property type="protein sequence ID" value="CAG5127736.1"/>
    <property type="molecule type" value="Genomic_DNA"/>
</dbReference>
<dbReference type="Proteomes" id="UP000678393">
    <property type="component" value="Unassembled WGS sequence"/>
</dbReference>
<dbReference type="AlphaFoldDB" id="A0A8S3ZKG8"/>
<evidence type="ECO:0000256" key="1">
    <source>
        <dbReference type="SAM" id="MobiDB-lite"/>
    </source>
</evidence>
<protein>
    <recommendedName>
        <fullName evidence="2">BAH domain-containing protein</fullName>
    </recommendedName>
</protein>
<dbReference type="Gene3D" id="2.30.30.490">
    <property type="match status" value="1"/>
</dbReference>
<organism evidence="3 4">
    <name type="scientific">Candidula unifasciata</name>
    <dbReference type="NCBI Taxonomy" id="100452"/>
    <lineage>
        <taxon>Eukaryota</taxon>
        <taxon>Metazoa</taxon>
        <taxon>Spiralia</taxon>
        <taxon>Lophotrochozoa</taxon>
        <taxon>Mollusca</taxon>
        <taxon>Gastropoda</taxon>
        <taxon>Heterobranchia</taxon>
        <taxon>Euthyneura</taxon>
        <taxon>Panpulmonata</taxon>
        <taxon>Eupulmonata</taxon>
        <taxon>Stylommatophora</taxon>
        <taxon>Helicina</taxon>
        <taxon>Helicoidea</taxon>
        <taxon>Geomitridae</taxon>
        <taxon>Candidula</taxon>
    </lineage>
</organism>
<name>A0A8S3ZKG8_9EUPU</name>
<evidence type="ECO:0000259" key="2">
    <source>
        <dbReference type="PROSITE" id="PS51038"/>
    </source>
</evidence>
<evidence type="ECO:0000313" key="4">
    <source>
        <dbReference type="Proteomes" id="UP000678393"/>
    </source>
</evidence>
<comment type="caution">
    <text evidence="3">The sequence shown here is derived from an EMBL/GenBank/DDBJ whole genome shotgun (WGS) entry which is preliminary data.</text>
</comment>
<feature type="domain" description="BAH" evidence="2">
    <location>
        <begin position="149"/>
        <end position="212"/>
    </location>
</feature>
<feature type="non-terminal residue" evidence="3">
    <location>
        <position position="1"/>
    </location>
</feature>
<feature type="non-terminal residue" evidence="3">
    <location>
        <position position="212"/>
    </location>
</feature>
<sequence length="212" mass="24201">EQISNCVRSKKHLPHAPKSLAGILLTMDLNRKDPTQSNSASAPRGRAFNNDDDNENASSDTNELDFDKNEGDSFQDSPKCSDRGKVAKKKVVKASAKFLLDKKKLEQYVGEGELLVPVPRARRRLKGNELGYMVKRDDNVLRYIDKEGVVYNQNDTAYLQNREKGKPYFVCAIQRFSLTKRDTLMVGIKWFFRLSEVPGSVYHHLTLDRELH</sequence>
<evidence type="ECO:0000313" key="3">
    <source>
        <dbReference type="EMBL" id="CAG5127736.1"/>
    </source>
</evidence>
<accession>A0A8S3ZKG8</accession>
<gene>
    <name evidence="3" type="ORF">CUNI_LOCUS13294</name>
</gene>
<keyword evidence="4" id="KW-1185">Reference proteome</keyword>
<dbReference type="GO" id="GO:0003682">
    <property type="term" value="F:chromatin binding"/>
    <property type="evidence" value="ECO:0007669"/>
    <property type="project" value="InterPro"/>
</dbReference>
<dbReference type="InterPro" id="IPR001025">
    <property type="entry name" value="BAH_dom"/>
</dbReference>
<dbReference type="OrthoDB" id="6156207at2759"/>